<dbReference type="InterPro" id="IPR018631">
    <property type="entry name" value="AAA-ATPase-like_dom"/>
</dbReference>
<dbReference type="Proteomes" id="UP001162131">
    <property type="component" value="Unassembled WGS sequence"/>
</dbReference>
<name>A0AAU9IUL6_9CILI</name>
<accession>A0AAU9IUL6</accession>
<dbReference type="Pfam" id="PF09820">
    <property type="entry name" value="AAA-ATPase_like"/>
    <property type="match status" value="1"/>
</dbReference>
<dbReference type="PANTHER" id="PTHR34825:SF1">
    <property type="entry name" value="AAA-ATPASE-LIKE DOMAIN-CONTAINING PROTEIN"/>
    <property type="match status" value="1"/>
</dbReference>
<dbReference type="InterPro" id="IPR027417">
    <property type="entry name" value="P-loop_NTPase"/>
</dbReference>
<comment type="caution">
    <text evidence="2">The sequence shown here is derived from an EMBL/GenBank/DDBJ whole genome shotgun (WGS) entry which is preliminary data.</text>
</comment>
<reference evidence="2" key="1">
    <citation type="submission" date="2021-09" db="EMBL/GenBank/DDBJ databases">
        <authorList>
            <consortium name="AG Swart"/>
            <person name="Singh M."/>
            <person name="Singh A."/>
            <person name="Seah K."/>
            <person name="Emmerich C."/>
        </authorList>
    </citation>
    <scope>NUCLEOTIDE SEQUENCE</scope>
    <source>
        <strain evidence="2">ATCC30299</strain>
    </source>
</reference>
<feature type="domain" description="AAA-ATPase-like" evidence="1">
    <location>
        <begin position="38"/>
        <end position="222"/>
    </location>
</feature>
<sequence length="440" mass="51604">MLKHSFEKFTRNPSLLIPSTNSRIFSTDFKTIKRISINCNEFSRFSQSNYIYVDKTPLIASMIQSGKFYSISRPDSFGKTLLLKTIKEIFEGNQSLFNGTYIFNKPELFQKTPVLFYDFGITFRPATVSIFTEMIKNLLQKSAETYQIKLNKNLPVHEMFGNLIEGIKDKLGPVVILIDNFDKITLETIQYQKKRNDLIEILTKILASLKEKEENIKFFVKTNTSLIGFRTYLHEKIQIKDITLDSNFSQILGFSDEELKNNFGDYLNFYESQSTLLPHQIKSLIKSAFGGYRFTSENKELYNPQGFLNYLSKGNPDDFEINLSFPKYMKDYLQQNFVYGMPIKEFAGNFEILSQEYFKEALNKKWGKNHVFQKKDFFLTDANNLELHLFNHGFMAIKDYNEEKNEFEINYVNNTIRRNLIKVYDEVYEKSKSYVEPFSG</sequence>
<proteinExistence type="predicted"/>
<dbReference type="PANTHER" id="PTHR34825">
    <property type="entry name" value="CONSERVED PROTEIN, WITH A WEAK D-GALACTARATE DEHYDRATASE/ALTRONATE HYDROLASE DOMAIN"/>
    <property type="match status" value="1"/>
</dbReference>
<dbReference type="EMBL" id="CAJZBQ010000022">
    <property type="protein sequence ID" value="CAG9319356.1"/>
    <property type="molecule type" value="Genomic_DNA"/>
</dbReference>
<evidence type="ECO:0000313" key="2">
    <source>
        <dbReference type="EMBL" id="CAG9319356.1"/>
    </source>
</evidence>
<gene>
    <name evidence="2" type="ORF">BSTOLATCC_MIC23564</name>
</gene>
<dbReference type="AlphaFoldDB" id="A0AAU9IUL6"/>
<evidence type="ECO:0000259" key="1">
    <source>
        <dbReference type="Pfam" id="PF09820"/>
    </source>
</evidence>
<dbReference type="Gene3D" id="3.40.50.300">
    <property type="entry name" value="P-loop containing nucleotide triphosphate hydrolases"/>
    <property type="match status" value="1"/>
</dbReference>
<keyword evidence="3" id="KW-1185">Reference proteome</keyword>
<organism evidence="2 3">
    <name type="scientific">Blepharisma stoltei</name>
    <dbReference type="NCBI Taxonomy" id="1481888"/>
    <lineage>
        <taxon>Eukaryota</taxon>
        <taxon>Sar</taxon>
        <taxon>Alveolata</taxon>
        <taxon>Ciliophora</taxon>
        <taxon>Postciliodesmatophora</taxon>
        <taxon>Heterotrichea</taxon>
        <taxon>Heterotrichida</taxon>
        <taxon>Blepharismidae</taxon>
        <taxon>Blepharisma</taxon>
    </lineage>
</organism>
<evidence type="ECO:0000313" key="3">
    <source>
        <dbReference type="Proteomes" id="UP001162131"/>
    </source>
</evidence>
<protein>
    <recommendedName>
        <fullName evidence="1">AAA-ATPase-like domain-containing protein</fullName>
    </recommendedName>
</protein>